<feature type="region of interest" description="Disordered" evidence="3">
    <location>
        <begin position="484"/>
        <end position="531"/>
    </location>
</feature>
<dbReference type="SMART" id="SM00513">
    <property type="entry name" value="SAP"/>
    <property type="match status" value="1"/>
</dbReference>
<dbReference type="STRING" id="35722.A0A0B7NQC2"/>
<evidence type="ECO:0000313" key="6">
    <source>
        <dbReference type="Proteomes" id="UP000054107"/>
    </source>
</evidence>
<protein>
    <recommendedName>
        <fullName evidence="4">SAP domain-containing protein</fullName>
    </recommendedName>
</protein>
<comment type="similarity">
    <text evidence="2">Belongs to the SAP domain-containing ribonucleoprotein family.</text>
</comment>
<feature type="domain" description="SAP" evidence="4">
    <location>
        <begin position="5"/>
        <end position="39"/>
    </location>
</feature>
<dbReference type="InterPro" id="IPR003034">
    <property type="entry name" value="SAP_dom"/>
</dbReference>
<dbReference type="GO" id="GO:0005634">
    <property type="term" value="C:nucleus"/>
    <property type="evidence" value="ECO:0007669"/>
    <property type="project" value="TreeGrafter"/>
</dbReference>
<accession>A0A0B7NQC2</accession>
<feature type="region of interest" description="Disordered" evidence="3">
    <location>
        <begin position="263"/>
        <end position="342"/>
    </location>
</feature>
<dbReference type="SUPFAM" id="SSF68906">
    <property type="entry name" value="SAP domain"/>
    <property type="match status" value="1"/>
</dbReference>
<evidence type="ECO:0000256" key="3">
    <source>
        <dbReference type="SAM" id="MobiDB-lite"/>
    </source>
</evidence>
<keyword evidence="1" id="KW-0597">Phosphoprotein</keyword>
<dbReference type="OrthoDB" id="445357at2759"/>
<dbReference type="PANTHER" id="PTHR46551">
    <property type="entry name" value="SAP DOMAIN-CONTAINING RIBONUCLEOPROTEIN"/>
    <property type="match status" value="1"/>
</dbReference>
<dbReference type="InterPro" id="IPR036361">
    <property type="entry name" value="SAP_dom_sf"/>
</dbReference>
<gene>
    <name evidence="5" type="primary">PARPA_11477.1 scaffold 44141</name>
</gene>
<feature type="compositionally biased region" description="Polar residues" evidence="3">
    <location>
        <begin position="457"/>
        <end position="466"/>
    </location>
</feature>
<evidence type="ECO:0000256" key="2">
    <source>
        <dbReference type="ARBA" id="ARBA00046328"/>
    </source>
</evidence>
<feature type="region of interest" description="Disordered" evidence="3">
    <location>
        <begin position="440"/>
        <end position="466"/>
    </location>
</feature>
<organism evidence="5 6">
    <name type="scientific">Parasitella parasitica</name>
    <dbReference type="NCBI Taxonomy" id="35722"/>
    <lineage>
        <taxon>Eukaryota</taxon>
        <taxon>Fungi</taxon>
        <taxon>Fungi incertae sedis</taxon>
        <taxon>Mucoromycota</taxon>
        <taxon>Mucoromycotina</taxon>
        <taxon>Mucoromycetes</taxon>
        <taxon>Mucorales</taxon>
        <taxon>Mucorineae</taxon>
        <taxon>Mucoraceae</taxon>
        <taxon>Parasitella</taxon>
    </lineage>
</organism>
<evidence type="ECO:0000256" key="1">
    <source>
        <dbReference type="ARBA" id="ARBA00022553"/>
    </source>
</evidence>
<reference evidence="5 6" key="1">
    <citation type="submission" date="2014-09" db="EMBL/GenBank/DDBJ databases">
        <authorList>
            <person name="Ellenberger Sabrina"/>
        </authorList>
    </citation>
    <scope>NUCLEOTIDE SEQUENCE [LARGE SCALE GENOMIC DNA]</scope>
    <source>
        <strain evidence="5 6">CBS 412.66</strain>
    </source>
</reference>
<feature type="compositionally biased region" description="Basic and acidic residues" evidence="3">
    <location>
        <begin position="307"/>
        <end position="329"/>
    </location>
</feature>
<feature type="compositionally biased region" description="Polar residues" evidence="3">
    <location>
        <begin position="486"/>
        <end position="499"/>
    </location>
</feature>
<dbReference type="PROSITE" id="PS50800">
    <property type="entry name" value="SAP"/>
    <property type="match status" value="1"/>
</dbReference>
<dbReference type="AlphaFoldDB" id="A0A0B7NQC2"/>
<dbReference type="Gene3D" id="1.10.720.30">
    <property type="entry name" value="SAP domain"/>
    <property type="match status" value="1"/>
</dbReference>
<dbReference type="EMBL" id="LN733617">
    <property type="protein sequence ID" value="CEP17184.1"/>
    <property type="molecule type" value="Genomic_DNA"/>
</dbReference>
<feature type="region of interest" description="Disordered" evidence="3">
    <location>
        <begin position="205"/>
        <end position="224"/>
    </location>
</feature>
<evidence type="ECO:0000259" key="4">
    <source>
        <dbReference type="PROSITE" id="PS50800"/>
    </source>
</evidence>
<sequence length="531" mass="58282">MSEKYKTLKVKELQELLQKNDLSTTGKKEELIARLIKDDERKALENLEKEFELDGDFDESKTPLSDLAEEDIFALEKLPLKESVLSEDDDDVDFIFNENKTTKSIVSSASTASTSSAAASPVTSINAAKTSDTVIKQIDASKKSTTRSVAATAATSIKQLTAKTTTSSTFKFTPITFDKKPSTADNIKPPATALAAAPVVLSKPKAVAAKATPTPTKKLDDRAEKLRLDAERRLERSKRFGVKLDEKDMKEIRAARFGITSTTSKADSVTSTTAMKTSTSKSKETVGNNKENGRKKNKALSDPQQDILKKRAERFGLPEKKTEEKEKQGKKASKNTKNNSKKAVVSAVKENALKKVQKGRITKANTPTAATKNKNIKNITVNVTKTNVLSKKQKNVNMLKKEGIILQNKKNIINQRKVNMVNSNPPTTKNGRVITIAPKTTKSEPAGTLKRKRDESNSTALGNGRTVTINSNANAIQRKVMIAPVMQNTGRSRNSNNSATRKRGPGSRQRNSVPPPATNTPQNQHRNKRKR</sequence>
<feature type="compositionally biased region" description="Low complexity" evidence="3">
    <location>
        <begin position="268"/>
        <end position="290"/>
    </location>
</feature>
<dbReference type="PANTHER" id="PTHR46551:SF1">
    <property type="entry name" value="SAP DOMAIN-CONTAINING RIBONUCLEOPROTEIN"/>
    <property type="match status" value="1"/>
</dbReference>
<dbReference type="InterPro" id="IPR052240">
    <property type="entry name" value="SAP_domain_ribonucleoprotein"/>
</dbReference>
<dbReference type="Proteomes" id="UP000054107">
    <property type="component" value="Unassembled WGS sequence"/>
</dbReference>
<feature type="compositionally biased region" description="Low complexity" evidence="3">
    <location>
        <begin position="205"/>
        <end position="216"/>
    </location>
</feature>
<dbReference type="Pfam" id="PF02037">
    <property type="entry name" value="SAP"/>
    <property type="match status" value="1"/>
</dbReference>
<keyword evidence="6" id="KW-1185">Reference proteome</keyword>
<name>A0A0B7NQC2_9FUNG</name>
<evidence type="ECO:0000313" key="5">
    <source>
        <dbReference type="EMBL" id="CEP17184.1"/>
    </source>
</evidence>
<dbReference type="GO" id="GO:0016973">
    <property type="term" value="P:poly(A)+ mRNA export from nucleus"/>
    <property type="evidence" value="ECO:0007669"/>
    <property type="project" value="TreeGrafter"/>
</dbReference>
<proteinExistence type="inferred from homology"/>